<proteinExistence type="predicted"/>
<protein>
    <submittedName>
        <fullName evidence="1">Uncharacterized protein</fullName>
    </submittedName>
</protein>
<sequence length="22" mass="2411">MLDPKSVVENGLLRGPIQHHGL</sequence>
<evidence type="ECO:0000313" key="1">
    <source>
        <dbReference type="EMBL" id="JAH69613.1"/>
    </source>
</evidence>
<reference evidence="1" key="2">
    <citation type="journal article" date="2015" name="Fish Shellfish Immunol.">
        <title>Early steps in the European eel (Anguilla anguilla)-Vibrio vulnificus interaction in the gills: Role of the RtxA13 toxin.</title>
        <authorList>
            <person name="Callol A."/>
            <person name="Pajuelo D."/>
            <person name="Ebbesson L."/>
            <person name="Teles M."/>
            <person name="MacKenzie S."/>
            <person name="Amaro C."/>
        </authorList>
    </citation>
    <scope>NUCLEOTIDE SEQUENCE</scope>
</reference>
<name>A0A0E9UXA6_ANGAN</name>
<reference evidence="1" key="1">
    <citation type="submission" date="2014-11" db="EMBL/GenBank/DDBJ databases">
        <authorList>
            <person name="Amaro Gonzalez C."/>
        </authorList>
    </citation>
    <scope>NUCLEOTIDE SEQUENCE</scope>
</reference>
<organism evidence="1">
    <name type="scientific">Anguilla anguilla</name>
    <name type="common">European freshwater eel</name>
    <name type="synonym">Muraena anguilla</name>
    <dbReference type="NCBI Taxonomy" id="7936"/>
    <lineage>
        <taxon>Eukaryota</taxon>
        <taxon>Metazoa</taxon>
        <taxon>Chordata</taxon>
        <taxon>Craniata</taxon>
        <taxon>Vertebrata</taxon>
        <taxon>Euteleostomi</taxon>
        <taxon>Actinopterygii</taxon>
        <taxon>Neopterygii</taxon>
        <taxon>Teleostei</taxon>
        <taxon>Anguilliformes</taxon>
        <taxon>Anguillidae</taxon>
        <taxon>Anguilla</taxon>
    </lineage>
</organism>
<accession>A0A0E9UXA6</accession>
<dbReference type="EMBL" id="GBXM01038964">
    <property type="protein sequence ID" value="JAH69613.1"/>
    <property type="molecule type" value="Transcribed_RNA"/>
</dbReference>
<dbReference type="AlphaFoldDB" id="A0A0E9UXA6"/>